<dbReference type="Proteomes" id="UP000321118">
    <property type="component" value="Unassembled WGS sequence"/>
</dbReference>
<dbReference type="EMBL" id="BJUB01000001">
    <property type="protein sequence ID" value="GEK19806.1"/>
    <property type="molecule type" value="Genomic_DNA"/>
</dbReference>
<evidence type="ECO:0000313" key="1">
    <source>
        <dbReference type="EMBL" id="GEK19806.1"/>
    </source>
</evidence>
<evidence type="ECO:0008006" key="3">
    <source>
        <dbReference type="Google" id="ProtNLM"/>
    </source>
</evidence>
<organism evidence="1 2">
    <name type="scientific">Cellulomonas xylanilytica</name>
    <dbReference type="NCBI Taxonomy" id="233583"/>
    <lineage>
        <taxon>Bacteria</taxon>
        <taxon>Bacillati</taxon>
        <taxon>Actinomycetota</taxon>
        <taxon>Actinomycetes</taxon>
        <taxon>Micrococcales</taxon>
        <taxon>Cellulomonadaceae</taxon>
        <taxon>Cellulomonas</taxon>
    </lineage>
</organism>
<keyword evidence="2" id="KW-1185">Reference proteome</keyword>
<gene>
    <name evidence="1" type="ORF">CXY01_03260</name>
</gene>
<evidence type="ECO:0000313" key="2">
    <source>
        <dbReference type="Proteomes" id="UP000321118"/>
    </source>
</evidence>
<dbReference type="Gene3D" id="2.60.200.60">
    <property type="match status" value="1"/>
</dbReference>
<name>A0A510UZ84_9CELL</name>
<dbReference type="CDD" id="cd14740">
    <property type="entry name" value="PAAR_4"/>
    <property type="match status" value="1"/>
</dbReference>
<accession>A0A510UZ84</accession>
<proteinExistence type="predicted"/>
<dbReference type="RefSeq" id="WP_146925307.1">
    <property type="nucleotide sequence ID" value="NZ_BJUB01000001.1"/>
</dbReference>
<comment type="caution">
    <text evidence="1">The sequence shown here is derived from an EMBL/GenBank/DDBJ whole genome shotgun (WGS) entry which is preliminary data.</text>
</comment>
<protein>
    <recommendedName>
        <fullName evidence="3">PAAR motif protein</fullName>
    </recommendedName>
</protein>
<reference evidence="1 2" key="1">
    <citation type="submission" date="2019-07" db="EMBL/GenBank/DDBJ databases">
        <title>Whole genome shotgun sequence of Cellulomonas xylanilytica NBRC 101102.</title>
        <authorList>
            <person name="Hosoyama A."/>
            <person name="Uohara A."/>
            <person name="Ohji S."/>
            <person name="Ichikawa N."/>
        </authorList>
    </citation>
    <scope>NUCLEOTIDE SEQUENCE [LARGE SCALE GENOMIC DNA]</scope>
    <source>
        <strain evidence="1 2">NBRC 101102</strain>
    </source>
</reference>
<dbReference type="AlphaFoldDB" id="A0A510UZ84"/>
<dbReference type="OrthoDB" id="9807902at2"/>
<sequence>MGAPAVVMGDKVMGMCVGHLVPSPVGAPMPAPAPLPVSAPLTMGLSTTVLIGGKPAAVKDSSGYNVPPHVGLHPSDPKLVPTTQEAKVVVGSSTVQFDGKAAAYTGCTVTACIAPTAAVVGTGATVLVGS</sequence>